<proteinExistence type="predicted"/>
<accession>A0A443VNJ9</accession>
<protein>
    <submittedName>
        <fullName evidence="2">Aldose 1-epimerase</fullName>
    </submittedName>
</protein>
<dbReference type="InterPro" id="IPR011013">
    <property type="entry name" value="Gal_mutarotase_sf_dom"/>
</dbReference>
<dbReference type="InterPro" id="IPR008183">
    <property type="entry name" value="Aldose_1/G6P_1-epimerase"/>
</dbReference>
<dbReference type="Gene3D" id="2.70.98.10">
    <property type="match status" value="1"/>
</dbReference>
<name>A0A443VNJ9_RAOPL</name>
<dbReference type="CDD" id="cd09021">
    <property type="entry name" value="Aldose_epim_Ec_YphB"/>
    <property type="match status" value="1"/>
</dbReference>
<dbReference type="RefSeq" id="WP_032699022.1">
    <property type="nucleotide sequence ID" value="NZ_CP023874.1"/>
</dbReference>
<reference evidence="2 3" key="2">
    <citation type="submission" date="2018-06" db="EMBL/GenBank/DDBJ databases">
        <title>Carbapenemase-producing Enterobacteriaceae present in wastewater treatment plant effluent and nearby surface waters in the US.</title>
        <authorList>
            <person name="Mathys D.A."/>
            <person name="Mollenkopf D.F."/>
            <person name="Feicht S.M."/>
            <person name="Adams R.J."/>
            <person name="Albers A.L."/>
            <person name="Stuever D.M."/>
            <person name="Daniels J.B."/>
            <person name="Wittum T.E."/>
        </authorList>
    </citation>
    <scope>NUCLEOTIDE SEQUENCE [LARGE SCALE GENOMIC DNA]</scope>
    <source>
        <strain evidence="2 3">GEO_47_Down_B</strain>
    </source>
</reference>
<dbReference type="SUPFAM" id="SSF74650">
    <property type="entry name" value="Galactose mutarotase-like"/>
    <property type="match status" value="1"/>
</dbReference>
<evidence type="ECO:0000313" key="2">
    <source>
        <dbReference type="EMBL" id="RWT22940.1"/>
    </source>
</evidence>
<evidence type="ECO:0000313" key="3">
    <source>
        <dbReference type="Proteomes" id="UP000288843"/>
    </source>
</evidence>
<dbReference type="Proteomes" id="UP000288843">
    <property type="component" value="Unassembled WGS sequence"/>
</dbReference>
<organism evidence="2 3">
    <name type="scientific">Raoultella planticola</name>
    <name type="common">Klebsiella planticola</name>
    <dbReference type="NCBI Taxonomy" id="575"/>
    <lineage>
        <taxon>Bacteria</taxon>
        <taxon>Pseudomonadati</taxon>
        <taxon>Pseudomonadota</taxon>
        <taxon>Gammaproteobacteria</taxon>
        <taxon>Enterobacterales</taxon>
        <taxon>Enterobacteriaceae</taxon>
        <taxon>Klebsiella/Raoultella group</taxon>
        <taxon>Raoultella</taxon>
    </lineage>
</organism>
<dbReference type="GO" id="GO:0005975">
    <property type="term" value="P:carbohydrate metabolic process"/>
    <property type="evidence" value="ECO:0007669"/>
    <property type="project" value="InterPro"/>
</dbReference>
<dbReference type="EMBL" id="QKOX01000010">
    <property type="protein sequence ID" value="RWT22940.1"/>
    <property type="molecule type" value="Genomic_DNA"/>
</dbReference>
<dbReference type="InterPro" id="IPR014718">
    <property type="entry name" value="GH-type_carb-bd"/>
</dbReference>
<dbReference type="GO" id="GO:0016853">
    <property type="term" value="F:isomerase activity"/>
    <property type="evidence" value="ECO:0007669"/>
    <property type="project" value="InterPro"/>
</dbReference>
<gene>
    <name evidence="2" type="ORF">DN603_12125</name>
    <name evidence="1" type="ORF">I8Y23_002108</name>
</gene>
<dbReference type="AlphaFoldDB" id="A0A443VNJ9"/>
<dbReference type="EMBL" id="DACSEA010000006">
    <property type="protein sequence ID" value="HAT1605798.1"/>
    <property type="molecule type" value="Genomic_DNA"/>
</dbReference>
<dbReference type="Pfam" id="PF01263">
    <property type="entry name" value="Aldose_epim"/>
    <property type="match status" value="1"/>
</dbReference>
<dbReference type="GO" id="GO:0030246">
    <property type="term" value="F:carbohydrate binding"/>
    <property type="evidence" value="ECO:0007669"/>
    <property type="project" value="InterPro"/>
</dbReference>
<dbReference type="Proteomes" id="UP000864422">
    <property type="component" value="Unassembled WGS sequence"/>
</dbReference>
<comment type="caution">
    <text evidence="2">The sequence shown here is derived from an EMBL/GenBank/DDBJ whole genome shotgun (WGS) entry which is preliminary data.</text>
</comment>
<reference evidence="1" key="3">
    <citation type="submission" date="2020-11" db="EMBL/GenBank/DDBJ databases">
        <authorList>
            <consortium name="NCBI Pathogen Detection Project"/>
        </authorList>
    </citation>
    <scope>NUCLEOTIDE SEQUENCE</scope>
    <source>
        <strain evidence="1">MISC063</strain>
    </source>
</reference>
<sequence length="282" mass="31511">MVDSFILENAHLQMRVNSLGGKVQSLFSRQCQIPVLYDNPAGGMFPMIPMANRVSDNRFLFRGREVRLPSHHADARFFLHGDGWLQPWEVKAQSSCHCVLQLRQKHSCGFDYLALIRYELQQETLVATMTLVHCGDAPMLYGGGFHPFFAFDRHSQVQFQASGHWPEGDLHLPLSWRGDLPAGGDFSQATYGEDSWLNVCYSGWGGVASIQRDVMSVTISSQTPWLMLFRMPGKPFICLEPQSHPVDAHNMEGQPGLVVLGPGDTVSWSLKIAVNQVLIAGR</sequence>
<evidence type="ECO:0000313" key="1">
    <source>
        <dbReference type="EMBL" id="HAT1605798.1"/>
    </source>
</evidence>
<reference evidence="1" key="1">
    <citation type="journal article" date="2018" name="Genome Biol.">
        <title>SKESA: strategic k-mer extension for scrupulous assemblies.</title>
        <authorList>
            <person name="Souvorov A."/>
            <person name="Agarwala R."/>
            <person name="Lipman D.J."/>
        </authorList>
    </citation>
    <scope>NUCLEOTIDE SEQUENCE</scope>
    <source>
        <strain evidence="1">MISC063</strain>
    </source>
</reference>